<proteinExistence type="predicted"/>
<dbReference type="RefSeq" id="WP_041062652.1">
    <property type="nucleotide sequence ID" value="NZ_JXAL01000016.1"/>
</dbReference>
<keyword evidence="2" id="KW-0732">Signal</keyword>
<evidence type="ECO:0000313" key="4">
    <source>
        <dbReference type="Proteomes" id="UP000054526"/>
    </source>
</evidence>
<comment type="caution">
    <text evidence="3">The sequence shown here is derived from an EMBL/GenBank/DDBJ whole genome shotgun (WGS) entry which is preliminary data.</text>
</comment>
<organism evidence="3 4">
    <name type="scientific">Cohnella kolymensis</name>
    <dbReference type="NCBI Taxonomy" id="1590652"/>
    <lineage>
        <taxon>Bacteria</taxon>
        <taxon>Bacillati</taxon>
        <taxon>Bacillota</taxon>
        <taxon>Bacilli</taxon>
        <taxon>Bacillales</taxon>
        <taxon>Paenibacillaceae</taxon>
        <taxon>Cohnella</taxon>
    </lineage>
</organism>
<accession>A0ABR5A4B9</accession>
<evidence type="ECO:0000256" key="1">
    <source>
        <dbReference type="SAM" id="MobiDB-lite"/>
    </source>
</evidence>
<evidence type="ECO:0008006" key="5">
    <source>
        <dbReference type="Google" id="ProtNLM"/>
    </source>
</evidence>
<feature type="region of interest" description="Disordered" evidence="1">
    <location>
        <begin position="25"/>
        <end position="76"/>
    </location>
</feature>
<evidence type="ECO:0000256" key="2">
    <source>
        <dbReference type="SAM" id="SignalP"/>
    </source>
</evidence>
<feature type="chain" id="PRO_5046854482" description="DUF5666 domain-containing protein" evidence="2">
    <location>
        <begin position="25"/>
        <end position="140"/>
    </location>
</feature>
<keyword evidence="4" id="KW-1185">Reference proteome</keyword>
<feature type="signal peptide" evidence="2">
    <location>
        <begin position="1"/>
        <end position="24"/>
    </location>
</feature>
<dbReference type="Proteomes" id="UP000054526">
    <property type="component" value="Unassembled WGS sequence"/>
</dbReference>
<dbReference type="EMBL" id="JXAL01000016">
    <property type="protein sequence ID" value="KIL35891.1"/>
    <property type="molecule type" value="Genomic_DNA"/>
</dbReference>
<protein>
    <recommendedName>
        <fullName evidence="5">DUF5666 domain-containing protein</fullName>
    </recommendedName>
</protein>
<name>A0ABR5A4B9_9BACL</name>
<evidence type="ECO:0000313" key="3">
    <source>
        <dbReference type="EMBL" id="KIL35891.1"/>
    </source>
</evidence>
<dbReference type="PROSITE" id="PS51257">
    <property type="entry name" value="PROKAR_LIPOPROTEIN"/>
    <property type="match status" value="1"/>
</dbReference>
<reference evidence="3 4" key="1">
    <citation type="submission" date="2014-12" db="EMBL/GenBank/DDBJ databases">
        <title>Draft genome sequence of Cohnella kolymensis strain B-2846.</title>
        <authorList>
            <person name="Karlyshev A.V."/>
            <person name="Kudryashova E.B."/>
        </authorList>
    </citation>
    <scope>NUCLEOTIDE SEQUENCE [LARGE SCALE GENOMIC DNA]</scope>
    <source>
        <strain evidence="3 4">VKM B-2846</strain>
    </source>
</reference>
<feature type="compositionally biased region" description="Low complexity" evidence="1">
    <location>
        <begin position="30"/>
        <end position="64"/>
    </location>
</feature>
<sequence>MNTNKKTIMALSTAVLALALTACSGDNVKSSPSPSASASPTTSASPTASASAAVESPSASPSASQEAKITDGEFVGVSDTHTIEIKTEEGATSFQVSPEIVEKVTPWEEGTKVQFQFTEETLDVDGQQVKQRTITTIDKQ</sequence>
<gene>
    <name evidence="3" type="ORF">SD71_10925</name>
</gene>